<dbReference type="InterPro" id="IPR050351">
    <property type="entry name" value="BphY/WalK/GraS-like"/>
</dbReference>
<keyword evidence="3" id="KW-0597">Phosphoprotein</keyword>
<comment type="caution">
    <text evidence="8">The sequence shown here is derived from an EMBL/GenBank/DDBJ whole genome shotgun (WGS) entry which is preliminary data.</text>
</comment>
<protein>
    <recommendedName>
        <fullName evidence="2">histidine kinase</fullName>
        <ecNumber evidence="2">2.7.13.3</ecNumber>
    </recommendedName>
</protein>
<dbReference type="InterPro" id="IPR003661">
    <property type="entry name" value="HisK_dim/P_dom"/>
</dbReference>
<dbReference type="EMBL" id="SLWB01000014">
    <property type="protein sequence ID" value="TCN63859.1"/>
    <property type="molecule type" value="Genomic_DNA"/>
</dbReference>
<dbReference type="Gene3D" id="1.10.287.130">
    <property type="match status" value="1"/>
</dbReference>
<keyword evidence="6" id="KW-0472">Membrane</keyword>
<accession>A0A4R2EI75</accession>
<evidence type="ECO:0000256" key="2">
    <source>
        <dbReference type="ARBA" id="ARBA00012438"/>
    </source>
</evidence>
<feature type="transmembrane region" description="Helical" evidence="6">
    <location>
        <begin position="265"/>
        <end position="290"/>
    </location>
</feature>
<dbReference type="Pfam" id="PF02518">
    <property type="entry name" value="HATPase_c"/>
    <property type="match status" value="1"/>
</dbReference>
<dbReference type="SMART" id="SM00387">
    <property type="entry name" value="HATPase_c"/>
    <property type="match status" value="1"/>
</dbReference>
<keyword evidence="6" id="KW-0812">Transmembrane</keyword>
<dbReference type="EC" id="2.7.13.3" evidence="2"/>
<evidence type="ECO:0000256" key="6">
    <source>
        <dbReference type="SAM" id="Phobius"/>
    </source>
</evidence>
<dbReference type="SUPFAM" id="SSF55874">
    <property type="entry name" value="ATPase domain of HSP90 chaperone/DNA topoisomerase II/histidine kinase"/>
    <property type="match status" value="1"/>
</dbReference>
<dbReference type="PANTHER" id="PTHR42878">
    <property type="entry name" value="TWO-COMPONENT HISTIDINE KINASE"/>
    <property type="match status" value="1"/>
</dbReference>
<evidence type="ECO:0000256" key="5">
    <source>
        <dbReference type="ARBA" id="ARBA00022777"/>
    </source>
</evidence>
<evidence type="ECO:0000256" key="3">
    <source>
        <dbReference type="ARBA" id="ARBA00022553"/>
    </source>
</evidence>
<evidence type="ECO:0000256" key="1">
    <source>
        <dbReference type="ARBA" id="ARBA00000085"/>
    </source>
</evidence>
<dbReference type="CDD" id="cd00075">
    <property type="entry name" value="HATPase"/>
    <property type="match status" value="1"/>
</dbReference>
<dbReference type="GO" id="GO:0007234">
    <property type="term" value="P:osmosensory signaling via phosphorelay pathway"/>
    <property type="evidence" value="ECO:0007669"/>
    <property type="project" value="TreeGrafter"/>
</dbReference>
<evidence type="ECO:0000259" key="7">
    <source>
        <dbReference type="PROSITE" id="PS50109"/>
    </source>
</evidence>
<dbReference type="AlphaFoldDB" id="A0A4R2EI75"/>
<evidence type="ECO:0000313" key="9">
    <source>
        <dbReference type="Proteomes" id="UP000294830"/>
    </source>
</evidence>
<sequence length="529" mass="60162">MNKKQIWLLVSIIFLTSIGLILVQTLWIKNSLKIKEEELSDQLNETIRQVIQDIQQSEILTQTERTVAPFASKEGVNPYYEDQYNVVKKTHSSVHSVSKNEKIYYLDSKDTSKFINQIKGSFNSKTVSSIVNNAYKSKSAELSDSQSSERVRFPMNERYKKRTIFISETIDKLIRVEEPISQKVNKEQVDSLIRLELKKRGIRIPFEFAVTDEAANNIFKSDKFERNPADALPVHQQISPEGYTRTYFLHVNFPNTQKVAFRSMAVLAAMSVGLTLIIIFTFSLTLLVIFRQKKLAEIKNDFVSNMTHELKTPISTISLAAQMLQDKNLPNSSKNYDYLSKIVGDESKRLGFLVEKVLQMAIFDKGKLKLKTKEIDIHVIANKVCDNLQLQISNRKGTLERSLLAEKCIIFADEVHITNIIANLLDNALKYSKDKPKIKLSTYNRNDGLVIEVKDNGIGISKENIKRIFEQFYRVPTGNVHNVKGFGLGLSYVKKIVEAHGGQIWADSELGSGSTFSIYIPFKSGLSNN</sequence>
<dbReference type="GO" id="GO:0000155">
    <property type="term" value="F:phosphorelay sensor kinase activity"/>
    <property type="evidence" value="ECO:0007669"/>
    <property type="project" value="InterPro"/>
</dbReference>
<dbReference type="InterPro" id="IPR036097">
    <property type="entry name" value="HisK_dim/P_sf"/>
</dbReference>
<proteinExistence type="predicted"/>
<keyword evidence="6" id="KW-1133">Transmembrane helix</keyword>
<dbReference type="GO" id="GO:0000156">
    <property type="term" value="F:phosphorelay response regulator activity"/>
    <property type="evidence" value="ECO:0007669"/>
    <property type="project" value="TreeGrafter"/>
</dbReference>
<comment type="catalytic activity">
    <reaction evidence="1">
        <text>ATP + protein L-histidine = ADP + protein N-phospho-L-histidine.</text>
        <dbReference type="EC" id="2.7.13.3"/>
    </reaction>
</comment>
<keyword evidence="5 8" id="KW-0418">Kinase</keyword>
<dbReference type="Pfam" id="PF00512">
    <property type="entry name" value="HisKA"/>
    <property type="match status" value="1"/>
</dbReference>
<dbReference type="Proteomes" id="UP000294830">
    <property type="component" value="Unassembled WGS sequence"/>
</dbReference>
<evidence type="ECO:0000313" key="8">
    <source>
        <dbReference type="EMBL" id="TCN63859.1"/>
    </source>
</evidence>
<dbReference type="PRINTS" id="PR00344">
    <property type="entry name" value="BCTRLSENSOR"/>
</dbReference>
<dbReference type="FunFam" id="3.30.565.10:FF:000006">
    <property type="entry name" value="Sensor histidine kinase WalK"/>
    <property type="match status" value="1"/>
</dbReference>
<dbReference type="CDD" id="cd00082">
    <property type="entry name" value="HisKA"/>
    <property type="match status" value="1"/>
</dbReference>
<dbReference type="PROSITE" id="PS50109">
    <property type="entry name" value="HIS_KIN"/>
    <property type="match status" value="1"/>
</dbReference>
<dbReference type="InterPro" id="IPR036890">
    <property type="entry name" value="HATPase_C_sf"/>
</dbReference>
<reference evidence="8 9" key="1">
    <citation type="submission" date="2019-03" db="EMBL/GenBank/DDBJ databases">
        <title>Genomic Encyclopedia of Archaeal and Bacterial Type Strains, Phase II (KMG-II): from individual species to whole genera.</title>
        <authorList>
            <person name="Goeker M."/>
        </authorList>
    </citation>
    <scope>NUCLEOTIDE SEQUENCE [LARGE SCALE GENOMIC DNA]</scope>
    <source>
        <strain evidence="8 9">RL-C</strain>
    </source>
</reference>
<gene>
    <name evidence="8" type="ORF">CLV25_11414</name>
</gene>
<dbReference type="InterPro" id="IPR005467">
    <property type="entry name" value="His_kinase_dom"/>
</dbReference>
<keyword evidence="9" id="KW-1185">Reference proteome</keyword>
<dbReference type="GO" id="GO:0030295">
    <property type="term" value="F:protein kinase activator activity"/>
    <property type="evidence" value="ECO:0007669"/>
    <property type="project" value="TreeGrafter"/>
</dbReference>
<feature type="domain" description="Histidine kinase" evidence="7">
    <location>
        <begin position="305"/>
        <end position="524"/>
    </location>
</feature>
<organism evidence="8 9">
    <name type="scientific">Acetobacteroides hydrogenigenes</name>
    <dbReference type="NCBI Taxonomy" id="979970"/>
    <lineage>
        <taxon>Bacteria</taxon>
        <taxon>Pseudomonadati</taxon>
        <taxon>Bacteroidota</taxon>
        <taxon>Bacteroidia</taxon>
        <taxon>Bacteroidales</taxon>
        <taxon>Rikenellaceae</taxon>
        <taxon>Acetobacteroides</taxon>
    </lineage>
</organism>
<dbReference type="InterPro" id="IPR003594">
    <property type="entry name" value="HATPase_dom"/>
</dbReference>
<dbReference type="RefSeq" id="WP_131840013.1">
    <property type="nucleotide sequence ID" value="NZ_SLWB01000014.1"/>
</dbReference>
<dbReference type="PANTHER" id="PTHR42878:SF13">
    <property type="entry name" value="HISTIDINE KINASE"/>
    <property type="match status" value="1"/>
</dbReference>
<dbReference type="InterPro" id="IPR004358">
    <property type="entry name" value="Sig_transdc_His_kin-like_C"/>
</dbReference>
<name>A0A4R2EI75_9BACT</name>
<dbReference type="SUPFAM" id="SSF47384">
    <property type="entry name" value="Homodimeric domain of signal transducing histidine kinase"/>
    <property type="match status" value="1"/>
</dbReference>
<keyword evidence="4" id="KW-0808">Transferase</keyword>
<evidence type="ECO:0000256" key="4">
    <source>
        <dbReference type="ARBA" id="ARBA00022679"/>
    </source>
</evidence>
<feature type="transmembrane region" description="Helical" evidence="6">
    <location>
        <begin position="6"/>
        <end position="28"/>
    </location>
</feature>
<dbReference type="OrthoDB" id="1933776at2"/>
<dbReference type="SMART" id="SM00388">
    <property type="entry name" value="HisKA"/>
    <property type="match status" value="1"/>
</dbReference>
<dbReference type="Gene3D" id="3.30.565.10">
    <property type="entry name" value="Histidine kinase-like ATPase, C-terminal domain"/>
    <property type="match status" value="1"/>
</dbReference>